<evidence type="ECO:0000256" key="2">
    <source>
        <dbReference type="ARBA" id="ARBA00022801"/>
    </source>
</evidence>
<keyword evidence="9" id="KW-1185">Reference proteome</keyword>
<gene>
    <name evidence="8" type="ORF">GCM10010503_53320</name>
</gene>
<name>A0A918MSW4_9ACTN</name>
<dbReference type="Pfam" id="PF02492">
    <property type="entry name" value="cobW"/>
    <property type="match status" value="1"/>
</dbReference>
<dbReference type="Gene3D" id="3.40.50.300">
    <property type="entry name" value="P-loop containing nucleotide triphosphate hydrolases"/>
    <property type="match status" value="1"/>
</dbReference>
<comment type="caution">
    <text evidence="8">The sequence shown here is derived from an EMBL/GenBank/DDBJ whole genome shotgun (WGS) entry which is preliminary data.</text>
</comment>
<dbReference type="InterPro" id="IPR027417">
    <property type="entry name" value="P-loop_NTPase"/>
</dbReference>
<proteinExistence type="inferred from homology"/>
<sequence>MNGPAAGMEDGPGPGPAGAVVNGSAGPGGTRQIPVVVLAGFLGSGKTTLLNHLLHRSGGSRIGAVVNDFGAIEIDAMAVAGALGDSTVSLGNGCLCCAVDASELDEYLDRLAAPAAGIDVIVIEASGLAEPRQLVRMVVGSEHPRIVYGGLVEVVDAAEFDGTRAKHPEIDRHLALADLVVVNKLDRADDPGRVLELVRSLSARAAVVPATYGRVDPEFLFDCRPSGERIGQLSFDDLHDRGAPDHTGHPHTGYDSLPFTSGVPVEPRRLMRFLDSRPEGLYRIKGYVDFGPHDPLNRYAVHAVGRFLRFYPEPWPAGEDRLTQLVLIGSGIDTAALGRELRACENDAPHADEHGMWGVLRYVQGSEEEPGTESHEVRADTV</sequence>
<reference evidence="8" key="2">
    <citation type="submission" date="2020-09" db="EMBL/GenBank/DDBJ databases">
        <authorList>
            <person name="Sun Q."/>
            <person name="Ohkuma M."/>
        </authorList>
    </citation>
    <scope>NUCLEOTIDE SEQUENCE</scope>
    <source>
        <strain evidence="8">JCM 4490</strain>
    </source>
</reference>
<dbReference type="GO" id="GO:0005737">
    <property type="term" value="C:cytoplasm"/>
    <property type="evidence" value="ECO:0007669"/>
    <property type="project" value="TreeGrafter"/>
</dbReference>
<dbReference type="RefSeq" id="WP_229816271.1">
    <property type="nucleotide sequence ID" value="NZ_BMUE01000013.1"/>
</dbReference>
<dbReference type="CDD" id="cd03112">
    <property type="entry name" value="CobW-like"/>
    <property type="match status" value="1"/>
</dbReference>
<dbReference type="SMART" id="SM00833">
    <property type="entry name" value="CobW_C"/>
    <property type="match status" value="1"/>
</dbReference>
<evidence type="ECO:0000256" key="4">
    <source>
        <dbReference type="ARBA" id="ARBA00034320"/>
    </source>
</evidence>
<evidence type="ECO:0000256" key="5">
    <source>
        <dbReference type="ARBA" id="ARBA00049117"/>
    </source>
</evidence>
<dbReference type="Proteomes" id="UP000620224">
    <property type="component" value="Unassembled WGS sequence"/>
</dbReference>
<protein>
    <submittedName>
        <fullName evidence="8">Cobalamin biosynthesis protein CobW</fullName>
    </submittedName>
</protein>
<dbReference type="InterPro" id="IPR036627">
    <property type="entry name" value="CobW-likC_sf"/>
</dbReference>
<organism evidence="8 9">
    <name type="scientific">Streptomyces lucensis JCM 4490</name>
    <dbReference type="NCBI Taxonomy" id="1306176"/>
    <lineage>
        <taxon>Bacteria</taxon>
        <taxon>Bacillati</taxon>
        <taxon>Actinomycetota</taxon>
        <taxon>Actinomycetes</taxon>
        <taxon>Kitasatosporales</taxon>
        <taxon>Streptomycetaceae</taxon>
        <taxon>Streptomyces</taxon>
    </lineage>
</organism>
<dbReference type="GO" id="GO:0000166">
    <property type="term" value="F:nucleotide binding"/>
    <property type="evidence" value="ECO:0007669"/>
    <property type="project" value="UniProtKB-KW"/>
</dbReference>
<dbReference type="InterPro" id="IPR003495">
    <property type="entry name" value="CobW/HypB/UreG_nucleotide-bd"/>
</dbReference>
<dbReference type="PANTHER" id="PTHR13748:SF62">
    <property type="entry name" value="COBW DOMAIN-CONTAINING PROTEIN"/>
    <property type="match status" value="1"/>
</dbReference>
<dbReference type="Pfam" id="PF07683">
    <property type="entry name" value="CobW_C"/>
    <property type="match status" value="1"/>
</dbReference>
<dbReference type="SUPFAM" id="SSF90002">
    <property type="entry name" value="Hypothetical protein YjiA, C-terminal domain"/>
    <property type="match status" value="1"/>
</dbReference>
<dbReference type="GO" id="GO:0016787">
    <property type="term" value="F:hydrolase activity"/>
    <property type="evidence" value="ECO:0007669"/>
    <property type="project" value="UniProtKB-KW"/>
</dbReference>
<feature type="domain" description="CobW C-terminal" evidence="7">
    <location>
        <begin position="254"/>
        <end position="345"/>
    </location>
</feature>
<evidence type="ECO:0000313" key="9">
    <source>
        <dbReference type="Proteomes" id="UP000620224"/>
    </source>
</evidence>
<dbReference type="EMBL" id="BMUE01000013">
    <property type="protein sequence ID" value="GGW69412.1"/>
    <property type="molecule type" value="Genomic_DNA"/>
</dbReference>
<dbReference type="SUPFAM" id="SSF52540">
    <property type="entry name" value="P-loop containing nucleoside triphosphate hydrolases"/>
    <property type="match status" value="1"/>
</dbReference>
<evidence type="ECO:0000259" key="7">
    <source>
        <dbReference type="SMART" id="SM00833"/>
    </source>
</evidence>
<feature type="compositionally biased region" description="Basic and acidic residues" evidence="6">
    <location>
        <begin position="239"/>
        <end position="248"/>
    </location>
</feature>
<dbReference type="InterPro" id="IPR011629">
    <property type="entry name" value="CobW-like_C"/>
</dbReference>
<dbReference type="AlphaFoldDB" id="A0A918MSW4"/>
<dbReference type="Gene3D" id="3.30.1220.10">
    <property type="entry name" value="CobW-like, C-terminal domain"/>
    <property type="match status" value="1"/>
</dbReference>
<comment type="catalytic activity">
    <reaction evidence="5">
        <text>GTP + H2O = GDP + phosphate + H(+)</text>
        <dbReference type="Rhea" id="RHEA:19669"/>
        <dbReference type="ChEBI" id="CHEBI:15377"/>
        <dbReference type="ChEBI" id="CHEBI:15378"/>
        <dbReference type="ChEBI" id="CHEBI:37565"/>
        <dbReference type="ChEBI" id="CHEBI:43474"/>
        <dbReference type="ChEBI" id="CHEBI:58189"/>
    </reaction>
    <physiologicalReaction direction="left-to-right" evidence="5">
        <dbReference type="Rhea" id="RHEA:19670"/>
    </physiologicalReaction>
</comment>
<dbReference type="PANTHER" id="PTHR13748">
    <property type="entry name" value="COBW-RELATED"/>
    <property type="match status" value="1"/>
</dbReference>
<keyword evidence="2" id="KW-0378">Hydrolase</keyword>
<dbReference type="InterPro" id="IPR051316">
    <property type="entry name" value="Zinc-reg_GTPase_activator"/>
</dbReference>
<evidence type="ECO:0000313" key="8">
    <source>
        <dbReference type="EMBL" id="GGW69412.1"/>
    </source>
</evidence>
<reference evidence="8" key="1">
    <citation type="journal article" date="2014" name="Int. J. Syst. Evol. Microbiol.">
        <title>Complete genome sequence of Corynebacterium casei LMG S-19264T (=DSM 44701T), isolated from a smear-ripened cheese.</title>
        <authorList>
            <consortium name="US DOE Joint Genome Institute (JGI-PGF)"/>
            <person name="Walter F."/>
            <person name="Albersmeier A."/>
            <person name="Kalinowski J."/>
            <person name="Ruckert C."/>
        </authorList>
    </citation>
    <scope>NUCLEOTIDE SEQUENCE</scope>
    <source>
        <strain evidence="8">JCM 4490</strain>
    </source>
</reference>
<evidence type="ECO:0000256" key="1">
    <source>
        <dbReference type="ARBA" id="ARBA00022741"/>
    </source>
</evidence>
<evidence type="ECO:0000256" key="3">
    <source>
        <dbReference type="ARBA" id="ARBA00023186"/>
    </source>
</evidence>
<feature type="region of interest" description="Disordered" evidence="6">
    <location>
        <begin position="239"/>
        <end position="258"/>
    </location>
</feature>
<accession>A0A918MSW4</accession>
<feature type="region of interest" description="Disordered" evidence="6">
    <location>
        <begin position="1"/>
        <end position="24"/>
    </location>
</feature>
<keyword evidence="1" id="KW-0547">Nucleotide-binding</keyword>
<keyword evidence="3" id="KW-0143">Chaperone</keyword>
<comment type="similarity">
    <text evidence="4">Belongs to the SIMIBI class G3E GTPase family. ZNG1 subfamily.</text>
</comment>
<evidence type="ECO:0000256" key="6">
    <source>
        <dbReference type="SAM" id="MobiDB-lite"/>
    </source>
</evidence>